<dbReference type="PANTHER" id="PTHR43177">
    <property type="entry name" value="PROTEIN NRFC"/>
    <property type="match status" value="1"/>
</dbReference>
<feature type="domain" description="4Fe-4S ferredoxin-type" evidence="5">
    <location>
        <begin position="118"/>
        <end position="149"/>
    </location>
</feature>
<accession>A0A8J6TBV9</accession>
<comment type="caution">
    <text evidence="6">The sequence shown here is derived from an EMBL/GenBank/DDBJ whole genome shotgun (WGS) entry which is preliminary data.</text>
</comment>
<evidence type="ECO:0000256" key="2">
    <source>
        <dbReference type="ARBA" id="ARBA00022723"/>
    </source>
</evidence>
<dbReference type="InterPro" id="IPR017900">
    <property type="entry name" value="4Fe4S_Fe_S_CS"/>
</dbReference>
<name>A0A8J6TBV9_9BACT</name>
<dbReference type="SUPFAM" id="SSF54862">
    <property type="entry name" value="4Fe-4S ferredoxins"/>
    <property type="match status" value="1"/>
</dbReference>
<evidence type="ECO:0000313" key="6">
    <source>
        <dbReference type="EMBL" id="MBC8317271.1"/>
    </source>
</evidence>
<dbReference type="PROSITE" id="PS51379">
    <property type="entry name" value="4FE4S_FER_2"/>
    <property type="match status" value="3"/>
</dbReference>
<reference evidence="6 7" key="1">
    <citation type="submission" date="2020-08" db="EMBL/GenBank/DDBJ databases">
        <title>Bridging the membrane lipid divide: bacteria of the FCB group superphylum have the potential to synthesize archaeal ether lipids.</title>
        <authorList>
            <person name="Villanueva L."/>
            <person name="Von Meijenfeldt F.A.B."/>
            <person name="Westbye A.B."/>
            <person name="Yadav S."/>
            <person name="Hopmans E.C."/>
            <person name="Dutilh B.E."/>
            <person name="Sinninghe Damste J.S."/>
        </authorList>
    </citation>
    <scope>NUCLEOTIDE SEQUENCE [LARGE SCALE GENOMIC DNA]</scope>
    <source>
        <strain evidence="6">NIOZ-UU47</strain>
    </source>
</reference>
<keyword evidence="2" id="KW-0479">Metal-binding</keyword>
<keyword evidence="1" id="KW-0004">4Fe-4S</keyword>
<protein>
    <submittedName>
        <fullName evidence="6">4Fe-4S dicluster domain-containing protein</fullName>
    </submittedName>
</protein>
<feature type="domain" description="4Fe-4S ferredoxin-type" evidence="5">
    <location>
        <begin position="70"/>
        <end position="100"/>
    </location>
</feature>
<organism evidence="6 7">
    <name type="scientific">Candidatus Desulfobia pelagia</name>
    <dbReference type="NCBI Taxonomy" id="2841692"/>
    <lineage>
        <taxon>Bacteria</taxon>
        <taxon>Pseudomonadati</taxon>
        <taxon>Thermodesulfobacteriota</taxon>
        <taxon>Desulfobulbia</taxon>
        <taxon>Desulfobulbales</taxon>
        <taxon>Desulfobulbaceae</taxon>
        <taxon>Candidatus Desulfobia</taxon>
    </lineage>
</organism>
<gene>
    <name evidence="6" type="ORF">H8E41_05155</name>
</gene>
<evidence type="ECO:0000313" key="7">
    <source>
        <dbReference type="Proteomes" id="UP000614424"/>
    </source>
</evidence>
<evidence type="ECO:0000256" key="4">
    <source>
        <dbReference type="ARBA" id="ARBA00023014"/>
    </source>
</evidence>
<feature type="domain" description="4Fe-4S ferredoxin-type" evidence="5">
    <location>
        <begin position="151"/>
        <end position="180"/>
    </location>
</feature>
<dbReference type="AlphaFoldDB" id="A0A8J6TBV9"/>
<evidence type="ECO:0000259" key="5">
    <source>
        <dbReference type="PROSITE" id="PS51379"/>
    </source>
</evidence>
<dbReference type="PANTHER" id="PTHR43177:SF3">
    <property type="entry name" value="PROTEIN NRFC HOMOLOG"/>
    <property type="match status" value="1"/>
</dbReference>
<dbReference type="GO" id="GO:0046872">
    <property type="term" value="F:metal ion binding"/>
    <property type="evidence" value="ECO:0007669"/>
    <property type="project" value="UniProtKB-KW"/>
</dbReference>
<dbReference type="Gene3D" id="3.30.70.20">
    <property type="match status" value="2"/>
</dbReference>
<dbReference type="Proteomes" id="UP000614424">
    <property type="component" value="Unassembled WGS sequence"/>
</dbReference>
<dbReference type="InterPro" id="IPR017896">
    <property type="entry name" value="4Fe4S_Fe-S-bd"/>
</dbReference>
<dbReference type="Pfam" id="PF13247">
    <property type="entry name" value="Fer4_11"/>
    <property type="match status" value="1"/>
</dbReference>
<dbReference type="PROSITE" id="PS00198">
    <property type="entry name" value="4FE4S_FER_1"/>
    <property type="match status" value="1"/>
</dbReference>
<keyword evidence="3" id="KW-0408">Iron</keyword>
<dbReference type="GO" id="GO:0051539">
    <property type="term" value="F:4 iron, 4 sulfur cluster binding"/>
    <property type="evidence" value="ECO:0007669"/>
    <property type="project" value="UniProtKB-KW"/>
</dbReference>
<evidence type="ECO:0000256" key="3">
    <source>
        <dbReference type="ARBA" id="ARBA00023004"/>
    </source>
</evidence>
<dbReference type="EMBL" id="JACNJZ010000079">
    <property type="protein sequence ID" value="MBC8317271.1"/>
    <property type="molecule type" value="Genomic_DNA"/>
</dbReference>
<dbReference type="InterPro" id="IPR050954">
    <property type="entry name" value="ET_IronSulfur_Cluster-Binding"/>
</dbReference>
<sequence length="254" mass="28872">MDIKKLSKKKNEGVTSLPSEERRKFLKMGFAVTGVFLGGSVLSLTSVQEAQGQRADVVPTEGQYPFEKHYAMVIRQDRCVDCERCLVACRETNHVPNHHDTWRTTIQEKLTISKEGFKEAIFRPVLCNQCNRPPCVRVCPTRATYKDKKTGIVMMDYKKCIGCKTCMSACPYNARYFNHDRYAVDKCNFCYDTRISKGETETACSAACPAQVRIFGDLLDKSGKVYGYLHTPDKTIWVLRPETGALPNVFYTNF</sequence>
<proteinExistence type="predicted"/>
<evidence type="ECO:0000256" key="1">
    <source>
        <dbReference type="ARBA" id="ARBA00022485"/>
    </source>
</evidence>
<keyword evidence="4" id="KW-0411">Iron-sulfur</keyword>
<dbReference type="CDD" id="cd10551">
    <property type="entry name" value="PsrB"/>
    <property type="match status" value="1"/>
</dbReference>